<organism evidence="1 2">
    <name type="scientific">Streptomyces liangshanensis</name>
    <dbReference type="NCBI Taxonomy" id="2717324"/>
    <lineage>
        <taxon>Bacteria</taxon>
        <taxon>Bacillati</taxon>
        <taxon>Actinomycetota</taxon>
        <taxon>Actinomycetes</taxon>
        <taxon>Kitasatosporales</taxon>
        <taxon>Streptomycetaceae</taxon>
        <taxon>Streptomyces</taxon>
    </lineage>
</organism>
<keyword evidence="2" id="KW-1185">Reference proteome</keyword>
<proteinExistence type="predicted"/>
<accession>A0A6G9H1B0</accession>
<protein>
    <submittedName>
        <fullName evidence="1">Uncharacterized protein</fullName>
    </submittedName>
</protein>
<evidence type="ECO:0000313" key="1">
    <source>
        <dbReference type="EMBL" id="QIQ04295.1"/>
    </source>
</evidence>
<dbReference type="EMBL" id="CP050177">
    <property type="protein sequence ID" value="QIQ04295.1"/>
    <property type="molecule type" value="Genomic_DNA"/>
</dbReference>
<name>A0A6G9H1B0_9ACTN</name>
<evidence type="ECO:0000313" key="2">
    <source>
        <dbReference type="Proteomes" id="UP000501179"/>
    </source>
</evidence>
<dbReference type="Proteomes" id="UP000501179">
    <property type="component" value="Chromosome"/>
</dbReference>
<reference evidence="1 2" key="1">
    <citation type="submission" date="2020-03" db="EMBL/GenBank/DDBJ databases">
        <title>A novel species.</title>
        <authorList>
            <person name="Gao J."/>
        </authorList>
    </citation>
    <scope>NUCLEOTIDE SEQUENCE [LARGE SCALE GENOMIC DNA]</scope>
    <source>
        <strain evidence="1 2">QMT-12</strain>
    </source>
</reference>
<gene>
    <name evidence="1" type="ORF">HA039_20075</name>
</gene>
<dbReference type="RefSeq" id="WP_167031849.1">
    <property type="nucleotide sequence ID" value="NZ_CP050177.1"/>
</dbReference>
<sequence length="117" mass="12724">MTLDLYLDKTDDELFELLGAGLLDDGLGMSPSDRGANRRFGKQWFEHKHRELQRKICHQKQVQGLLGTTASDRVLDAAAVYEVLQQLGEEPATAGVLAVLVARIGLGAFCTNAPALS</sequence>
<dbReference type="AlphaFoldDB" id="A0A6G9H1B0"/>
<dbReference type="KEGG" id="slia:HA039_20075"/>